<dbReference type="PRINTS" id="PR01415">
    <property type="entry name" value="ANKYRIN"/>
</dbReference>
<feature type="domain" description="RING-type" evidence="17">
    <location>
        <begin position="871"/>
        <end position="906"/>
    </location>
</feature>
<comment type="pathway">
    <text evidence="3">Protein modification; protein ubiquitination.</text>
</comment>
<dbReference type="PROSITE" id="PS01357">
    <property type="entry name" value="ZF_ZZ_1"/>
    <property type="match status" value="1"/>
</dbReference>
<keyword evidence="8" id="KW-0677">Repeat</keyword>
<comment type="caution">
    <text evidence="20">The sequence shown here is derived from an EMBL/GenBank/DDBJ whole genome shotgun (WGS) entry which is preliminary data.</text>
</comment>
<dbReference type="InterPro" id="IPR000433">
    <property type="entry name" value="Znf_ZZ"/>
</dbReference>
<evidence type="ECO:0000313" key="20">
    <source>
        <dbReference type="EMBL" id="CAL4158048.1"/>
    </source>
</evidence>
<keyword evidence="7" id="KW-0479">Metal-binding</keyword>
<evidence type="ECO:0000256" key="1">
    <source>
        <dbReference type="ARBA" id="ARBA00000900"/>
    </source>
</evidence>
<evidence type="ECO:0000313" key="21">
    <source>
        <dbReference type="Proteomes" id="UP001497623"/>
    </source>
</evidence>
<comment type="subcellular location">
    <subcellularLocation>
        <location evidence="2">Cytoplasm</location>
    </subcellularLocation>
</comment>
<feature type="repeat" description="ANK" evidence="14">
    <location>
        <begin position="668"/>
        <end position="700"/>
    </location>
</feature>
<dbReference type="CDD" id="cd16520">
    <property type="entry name" value="RING-HC_MIBs-like"/>
    <property type="match status" value="1"/>
</dbReference>
<evidence type="ECO:0000256" key="3">
    <source>
        <dbReference type="ARBA" id="ARBA00004906"/>
    </source>
</evidence>
<evidence type="ECO:0000256" key="5">
    <source>
        <dbReference type="ARBA" id="ARBA00022490"/>
    </source>
</evidence>
<evidence type="ECO:0000256" key="15">
    <source>
        <dbReference type="PROSITE-ProRule" id="PRU00228"/>
    </source>
</evidence>
<feature type="domain" description="ZZ-type" evidence="18">
    <location>
        <begin position="81"/>
        <end position="133"/>
    </location>
</feature>
<feature type="region of interest" description="Disordered" evidence="16">
    <location>
        <begin position="808"/>
        <end position="864"/>
    </location>
</feature>
<dbReference type="InterPro" id="IPR010606">
    <property type="entry name" value="Mib_Herc2"/>
</dbReference>
<dbReference type="Proteomes" id="UP001497623">
    <property type="component" value="Unassembled WGS sequence"/>
</dbReference>
<dbReference type="AlphaFoldDB" id="A0AAV2S490"/>
<evidence type="ECO:0000256" key="2">
    <source>
        <dbReference type="ARBA" id="ARBA00004496"/>
    </source>
</evidence>
<dbReference type="InterPro" id="IPR037252">
    <property type="entry name" value="Mib_Herc2_sf"/>
</dbReference>
<keyword evidence="21" id="KW-1185">Reference proteome</keyword>
<dbReference type="InterPro" id="IPR036770">
    <property type="entry name" value="Ankyrin_rpt-contain_sf"/>
</dbReference>
<evidence type="ECO:0000256" key="4">
    <source>
        <dbReference type="ARBA" id="ARBA00012483"/>
    </source>
</evidence>
<evidence type="ECO:0000259" key="18">
    <source>
        <dbReference type="PROSITE" id="PS50135"/>
    </source>
</evidence>
<dbReference type="Pfam" id="PF13637">
    <property type="entry name" value="Ank_4"/>
    <property type="match status" value="1"/>
</dbReference>
<reference evidence="20 21" key="1">
    <citation type="submission" date="2024-05" db="EMBL/GenBank/DDBJ databases">
        <authorList>
            <person name="Wallberg A."/>
        </authorList>
    </citation>
    <scope>NUCLEOTIDE SEQUENCE [LARGE SCALE GENOMIC DNA]</scope>
</reference>
<dbReference type="PROSITE" id="PS50089">
    <property type="entry name" value="ZF_RING_2"/>
    <property type="match status" value="2"/>
</dbReference>
<dbReference type="Pfam" id="PF13857">
    <property type="entry name" value="Ank_5"/>
    <property type="match status" value="1"/>
</dbReference>
<proteinExistence type="predicted"/>
<dbReference type="PROSITE" id="PS50088">
    <property type="entry name" value="ANK_REPEAT"/>
    <property type="match status" value="4"/>
</dbReference>
<keyword evidence="5" id="KW-0963">Cytoplasm</keyword>
<dbReference type="FunFam" id="2.30.30.40:FF:000044">
    <property type="entry name" value="E3 ubiquitin-protein ligase MIB2, putative"/>
    <property type="match status" value="1"/>
</dbReference>
<evidence type="ECO:0000256" key="11">
    <source>
        <dbReference type="ARBA" id="ARBA00022833"/>
    </source>
</evidence>
<dbReference type="PROSITE" id="PS50297">
    <property type="entry name" value="ANK_REP_REGION"/>
    <property type="match status" value="3"/>
</dbReference>
<evidence type="ECO:0000256" key="12">
    <source>
        <dbReference type="ARBA" id="ARBA00022976"/>
    </source>
</evidence>
<evidence type="ECO:0000256" key="13">
    <source>
        <dbReference type="ARBA" id="ARBA00023043"/>
    </source>
</evidence>
<organism evidence="20 21">
    <name type="scientific">Meganyctiphanes norvegica</name>
    <name type="common">Northern krill</name>
    <name type="synonym">Thysanopoda norvegica</name>
    <dbReference type="NCBI Taxonomy" id="48144"/>
    <lineage>
        <taxon>Eukaryota</taxon>
        <taxon>Metazoa</taxon>
        <taxon>Ecdysozoa</taxon>
        <taxon>Arthropoda</taxon>
        <taxon>Crustacea</taxon>
        <taxon>Multicrustacea</taxon>
        <taxon>Malacostraca</taxon>
        <taxon>Eumalacostraca</taxon>
        <taxon>Eucarida</taxon>
        <taxon>Euphausiacea</taxon>
        <taxon>Euphausiidae</taxon>
        <taxon>Meganyctiphanes</taxon>
    </lineage>
</organism>
<evidence type="ECO:0000259" key="19">
    <source>
        <dbReference type="PROSITE" id="PS51416"/>
    </source>
</evidence>
<dbReference type="Pfam" id="PF06701">
    <property type="entry name" value="MIB_HERC2"/>
    <property type="match status" value="2"/>
</dbReference>
<dbReference type="SUPFAM" id="SSF57850">
    <property type="entry name" value="RING/U-box"/>
    <property type="match status" value="1"/>
</dbReference>
<dbReference type="Gene3D" id="1.25.40.20">
    <property type="entry name" value="Ankyrin repeat-containing domain"/>
    <property type="match status" value="3"/>
</dbReference>
<dbReference type="Gene3D" id="2.30.30.40">
    <property type="entry name" value="SH3 Domains"/>
    <property type="match status" value="2"/>
</dbReference>
<dbReference type="CDD" id="cd02339">
    <property type="entry name" value="ZZ_Mind_bomb"/>
    <property type="match status" value="1"/>
</dbReference>
<keyword evidence="13 14" id="KW-0040">ANK repeat</keyword>
<dbReference type="FunFam" id="3.30.60.90:FF:000004">
    <property type="entry name" value="Putative E3 ubiquitin-protein ligase MIB2"/>
    <property type="match status" value="1"/>
</dbReference>
<sequence>MGVVEVGLRVIRGPDWRWGEQDGGDCHAGTVVEVGRPGSSTTPDRTVVVQWDAGARTNYRVGYQAAFDLRVVDNAPVGVKHPNHICDGCKKQGIAGMRWKCFRCMDYDLCTNCYMADKHDLSHPFVRYDTINSHGIEVAQRKNSSKIPLMGIFVGAKVVRGPDWDWGQQDGGEGKCGRVTEIRGWDNESGRSVANVTWVCGSTNVYRVGHKGKVDLKYLQPATNGHVYTDHLPTLGKVEEGGIANESRGPASPRHVPFFVGEKVRVAVSVEQLRKMQEGHGGWNHKMAEFLDKVGIVHRITDKGDVRVQYEGFSTRWTVHPGALARVTSFTPGDVVVVAADVAKVKEYQKGHGEWIEYMRSALGKTGVVAKVYPDGDLRVNIEGRTWTFNPMCVTLAPRNTEYNNTMRANERHEEPISVTSMLQQLPESVNGSSIVDQVVREAAQGHITQLQLLLRQNPDKVDGCSAGKTCLQVACHQGHMDIVRLLLDHKASLEIADDDGDTALHYSAFGNQPEIMELLLRKGASINVANKGRCSALHVAVNKQHPACVKILLKYSCDVNVQDSYGDTALHDAIGKESIEIIELLGNSSHMDLTLRNKRGFNVLHHAALKGNNFAAEKLVLRSRQFVDVRKDDGFAALHLSSLNGHRQVAETLITLGQAAVDVRNNKKQTPLLLAVSQGHCGLVELLVDHGADVAATDEDGDTALHLALLKTANAPQAHPTHAPTIAQIMSDISSRGFENNISLALACYLVQRGCSVSAANNRAKTPLDLINDTRTIDLLNNYTAQAAGLARVDMDLKALDLAAESIRQQSEPEQPSTSRTHSNNLQQSSDNQPVSPAKPPLPPRTPDSPTIPKKEKIISDKGSQESSECIICLDAPPTVRFEPCGHLVTCEDCANRVKKCFQCHNVVLTKITKDGREISSKARQPSAERLRYLETKIAEIEEAHCCSICLERCRNVVFLCGHGACVVCAQTLKTCHMCRKPISKKINMY</sequence>
<dbReference type="GO" id="GO:0016567">
    <property type="term" value="P:protein ubiquitination"/>
    <property type="evidence" value="ECO:0007669"/>
    <property type="project" value="InterPro"/>
</dbReference>
<evidence type="ECO:0000256" key="9">
    <source>
        <dbReference type="ARBA" id="ARBA00022771"/>
    </source>
</evidence>
<dbReference type="InterPro" id="IPR042056">
    <property type="entry name" value="MIB1/2_ZZ"/>
</dbReference>
<dbReference type="SMART" id="SM00248">
    <property type="entry name" value="ANK"/>
    <property type="match status" value="9"/>
</dbReference>
<dbReference type="Pfam" id="PF18346">
    <property type="entry name" value="SH3_15"/>
    <property type="match status" value="2"/>
</dbReference>
<keyword evidence="10" id="KW-0833">Ubl conjugation pathway</keyword>
<feature type="repeat" description="ANK" evidence="14">
    <location>
        <begin position="500"/>
        <end position="532"/>
    </location>
</feature>
<evidence type="ECO:0000256" key="16">
    <source>
        <dbReference type="SAM" id="MobiDB-lite"/>
    </source>
</evidence>
<dbReference type="InterPro" id="IPR002110">
    <property type="entry name" value="Ankyrin_rpt"/>
</dbReference>
<dbReference type="PROSITE" id="PS51416">
    <property type="entry name" value="MIB_HERC2"/>
    <property type="match status" value="2"/>
</dbReference>
<dbReference type="Pfam" id="PF00569">
    <property type="entry name" value="ZZ"/>
    <property type="match status" value="1"/>
</dbReference>
<dbReference type="FunFam" id="2.30.30.40:FF:000078">
    <property type="entry name" value="Putative e3 ubiquitin-protein ligase mib2"/>
    <property type="match status" value="1"/>
</dbReference>
<feature type="domain" description="MIB/HERC2" evidence="19">
    <location>
        <begin position="144"/>
        <end position="222"/>
    </location>
</feature>
<dbReference type="InterPro" id="IPR043145">
    <property type="entry name" value="Znf_ZZ_sf"/>
</dbReference>
<dbReference type="PANTHER" id="PTHR24202">
    <property type="entry name" value="E3 UBIQUITIN-PROTEIN LIGASE MIB2"/>
    <property type="match status" value="1"/>
</dbReference>
<feature type="repeat" description="ANK" evidence="14">
    <location>
        <begin position="533"/>
        <end position="565"/>
    </location>
</feature>
<evidence type="ECO:0000256" key="6">
    <source>
        <dbReference type="ARBA" id="ARBA00022679"/>
    </source>
</evidence>
<evidence type="ECO:0000256" key="8">
    <source>
        <dbReference type="ARBA" id="ARBA00022737"/>
    </source>
</evidence>
<feature type="domain" description="RING-type" evidence="17">
    <location>
        <begin position="948"/>
        <end position="981"/>
    </location>
</feature>
<evidence type="ECO:0000259" key="17">
    <source>
        <dbReference type="PROSITE" id="PS50089"/>
    </source>
</evidence>
<feature type="compositionally biased region" description="Pro residues" evidence="16">
    <location>
        <begin position="838"/>
        <end position="848"/>
    </location>
</feature>
<comment type="catalytic activity">
    <reaction evidence="1">
        <text>S-ubiquitinyl-[E2 ubiquitin-conjugating enzyme]-L-cysteine + [acceptor protein]-L-lysine = [E2 ubiquitin-conjugating enzyme]-L-cysteine + N(6)-ubiquitinyl-[acceptor protein]-L-lysine.</text>
        <dbReference type="EC" id="2.3.2.27"/>
    </reaction>
</comment>
<dbReference type="PROSITE" id="PS50135">
    <property type="entry name" value="ZF_ZZ_2"/>
    <property type="match status" value="1"/>
</dbReference>
<feature type="domain" description="MIB/HERC2" evidence="19">
    <location>
        <begin position="1"/>
        <end position="75"/>
    </location>
</feature>
<gene>
    <name evidence="20" type="ORF">MNOR_LOCUS32028</name>
</gene>
<name>A0AAV2S490_MEGNR</name>
<dbReference type="GO" id="GO:0007219">
    <property type="term" value="P:Notch signaling pathway"/>
    <property type="evidence" value="ECO:0007669"/>
    <property type="project" value="UniProtKB-KW"/>
</dbReference>
<accession>A0AAV2S490</accession>
<dbReference type="SMART" id="SM00291">
    <property type="entry name" value="ZnF_ZZ"/>
    <property type="match status" value="1"/>
</dbReference>
<dbReference type="GO" id="GO:0061630">
    <property type="term" value="F:ubiquitin protein ligase activity"/>
    <property type="evidence" value="ECO:0007669"/>
    <property type="project" value="UniProtKB-EC"/>
</dbReference>
<dbReference type="EMBL" id="CAXKWB010042543">
    <property type="protein sequence ID" value="CAL4158048.1"/>
    <property type="molecule type" value="Genomic_DNA"/>
</dbReference>
<dbReference type="Pfam" id="PF12796">
    <property type="entry name" value="Ank_2"/>
    <property type="match status" value="1"/>
</dbReference>
<evidence type="ECO:0000256" key="14">
    <source>
        <dbReference type="PROSITE-ProRule" id="PRU00023"/>
    </source>
</evidence>
<dbReference type="SUPFAM" id="SSF48403">
    <property type="entry name" value="Ankyrin repeat"/>
    <property type="match status" value="1"/>
</dbReference>
<dbReference type="SUPFAM" id="SSF159034">
    <property type="entry name" value="Mib/herc2 domain-like"/>
    <property type="match status" value="2"/>
</dbReference>
<dbReference type="InterPro" id="IPR013083">
    <property type="entry name" value="Znf_RING/FYVE/PHD"/>
</dbReference>
<keyword evidence="6" id="KW-0808">Transferase</keyword>
<keyword evidence="11" id="KW-0862">Zinc</keyword>
<evidence type="ECO:0000256" key="10">
    <source>
        <dbReference type="ARBA" id="ARBA00022786"/>
    </source>
</evidence>
<dbReference type="Pfam" id="PF13920">
    <property type="entry name" value="zf-C3HC4_3"/>
    <property type="match status" value="1"/>
</dbReference>
<dbReference type="Gene3D" id="3.30.60.90">
    <property type="match status" value="1"/>
</dbReference>
<evidence type="ECO:0000256" key="7">
    <source>
        <dbReference type="ARBA" id="ARBA00022723"/>
    </source>
</evidence>
<dbReference type="GO" id="GO:0008270">
    <property type="term" value="F:zinc ion binding"/>
    <property type="evidence" value="ECO:0007669"/>
    <property type="project" value="UniProtKB-KW"/>
</dbReference>
<keyword evidence="9 15" id="KW-0863">Zinc-finger</keyword>
<dbReference type="GO" id="GO:0005737">
    <property type="term" value="C:cytoplasm"/>
    <property type="evidence" value="ECO:0007669"/>
    <property type="project" value="UniProtKB-SubCell"/>
</dbReference>
<feature type="repeat" description="ANK" evidence="14">
    <location>
        <begin position="467"/>
        <end position="499"/>
    </location>
</feature>
<protein>
    <recommendedName>
        <fullName evidence="4">RING-type E3 ubiquitin transferase</fullName>
        <ecNumber evidence="4">2.3.2.27</ecNumber>
    </recommendedName>
</protein>
<dbReference type="InterPro" id="IPR040847">
    <property type="entry name" value="SH3_15"/>
</dbReference>
<keyword evidence="12" id="KW-0914">Notch signaling pathway</keyword>
<dbReference type="PANTHER" id="PTHR24202:SF4">
    <property type="entry name" value="E3 UBIQUITIN-PROTEIN LIGASE MIB2-RELATED"/>
    <property type="match status" value="1"/>
</dbReference>
<feature type="compositionally biased region" description="Basic and acidic residues" evidence="16">
    <location>
        <begin position="854"/>
        <end position="864"/>
    </location>
</feature>
<feature type="compositionally biased region" description="Polar residues" evidence="16">
    <location>
        <begin position="808"/>
        <end position="836"/>
    </location>
</feature>
<dbReference type="InterPro" id="IPR001841">
    <property type="entry name" value="Znf_RING"/>
</dbReference>
<dbReference type="CDD" id="cd16726">
    <property type="entry name" value="RING-HC_MIB2_rpt1"/>
    <property type="match status" value="1"/>
</dbReference>
<dbReference type="SMART" id="SM00184">
    <property type="entry name" value="RING"/>
    <property type="match status" value="2"/>
</dbReference>
<dbReference type="EC" id="2.3.2.27" evidence="4"/>
<dbReference type="Gene3D" id="3.30.40.10">
    <property type="entry name" value="Zinc/RING finger domain, C3HC4 (zinc finger)"/>
    <property type="match status" value="2"/>
</dbReference>